<evidence type="ECO:0000256" key="5">
    <source>
        <dbReference type="ARBA" id="ARBA00023163"/>
    </source>
</evidence>
<evidence type="ECO:0000256" key="2">
    <source>
        <dbReference type="ARBA" id="ARBA00006210"/>
    </source>
</evidence>
<sequence length="499" mass="56468">MAMASDSYALQLDEMIQLFQEYKSGSVTLDNITKLCQTLGLESFIDNIDSETSRLSTASKIIVIDIDFSKTIGRVKDVKLVLASNFDNFDYFNEPVVQSNNDGNSNEGSNILLNSLTQYPDLHQFHHNLKFLYLLDTYSSINIDANNNNGTNNDGGGESSGELDLFKYFTELAQFLRQYFADQGAPFKVVTNLNNRFGIYILTQVDRVLLAKITFEKSRDPQQRLYEYVYYEGNKEWINESPENFTSGVSMVMEINDEAGQTWFPQDYVPKELVLDEGDSNDKFNAMSPNEFMNSLNVNASRGRFQVMNDFTTQLVPLRKFDISNDNSELITEILKWVQWSRSVLYPIYETLNAPEDEITKGDAGKEGTVTAGGLQGRHGSVATEHRKRRHSSKNKRSSITEATMLKEEGLQQFNLQELMTDQDTDLNQQGPDKANPGLLGVDKMQVDDQAIDDSGTTCQLVFSEDHVSLENVAQCTLYDDMAKWDSFLEAFKAFNIST</sequence>
<feature type="region of interest" description="Disordered" evidence="8">
    <location>
        <begin position="359"/>
        <end position="398"/>
    </location>
</feature>
<evidence type="ECO:0000256" key="1">
    <source>
        <dbReference type="ARBA" id="ARBA00004123"/>
    </source>
</evidence>
<keyword evidence="5 7" id="KW-0804">Transcription</keyword>
<evidence type="ECO:0000256" key="4">
    <source>
        <dbReference type="ARBA" id="ARBA00023159"/>
    </source>
</evidence>
<accession>A0A1Q3AD32</accession>
<dbReference type="PANTHER" id="PTHR35041">
    <property type="entry name" value="MEDIATOR OF RNA POLYMERASE II TRANSCRIPTION SUBUNIT 1"/>
    <property type="match status" value="1"/>
</dbReference>
<comment type="caution">
    <text evidence="10">The sequence shown here is derived from an EMBL/GenBank/DDBJ whole genome shotgun (WGS) entry which is preliminary data.</text>
</comment>
<evidence type="ECO:0000256" key="8">
    <source>
        <dbReference type="SAM" id="MobiDB-lite"/>
    </source>
</evidence>
<gene>
    <name evidence="10" type="ORF">ZYGR_0AI06970</name>
</gene>
<dbReference type="GO" id="GO:0016592">
    <property type="term" value="C:mediator complex"/>
    <property type="evidence" value="ECO:0007669"/>
    <property type="project" value="InterPro"/>
</dbReference>
<dbReference type="InterPro" id="IPR019680">
    <property type="entry name" value="Mediator_Med1"/>
</dbReference>
<dbReference type="Proteomes" id="UP000187013">
    <property type="component" value="Unassembled WGS sequence"/>
</dbReference>
<feature type="domain" description="Mediator complex subunit Med1" evidence="9">
    <location>
        <begin position="13"/>
        <end position="141"/>
    </location>
</feature>
<evidence type="ECO:0000259" key="9">
    <source>
        <dbReference type="Pfam" id="PF10744"/>
    </source>
</evidence>
<proteinExistence type="inferred from homology"/>
<dbReference type="GO" id="GO:0003712">
    <property type="term" value="F:transcription coregulator activity"/>
    <property type="evidence" value="ECO:0007669"/>
    <property type="project" value="InterPro"/>
</dbReference>
<comment type="function">
    <text evidence="7">Component of the Mediator complex, a coactivator involved in the regulated transcription of nearly all RNA polymerase II-dependent genes. Mediator functions as a bridge to convey information from gene-specific regulatory proteins to the basal RNA polymerase II transcription machinery. Mediator is recruited to promoters by direct interactions with regulatory proteins and serves as a scaffold for the assembly of a functional preinitiation complex with RNA polymerase II and the general transcription factors.</text>
</comment>
<name>A0A1Q3AD32_ZYGRO</name>
<dbReference type="OrthoDB" id="5310959at2759"/>
<comment type="subcellular location">
    <subcellularLocation>
        <location evidence="1 7">Nucleus</location>
    </subcellularLocation>
</comment>
<evidence type="ECO:0000256" key="7">
    <source>
        <dbReference type="RuleBase" id="RU364059"/>
    </source>
</evidence>
<evidence type="ECO:0000256" key="6">
    <source>
        <dbReference type="ARBA" id="ARBA00023242"/>
    </source>
</evidence>
<organism evidence="10 11">
    <name type="scientific">Zygosaccharomyces rouxii</name>
    <dbReference type="NCBI Taxonomy" id="4956"/>
    <lineage>
        <taxon>Eukaryota</taxon>
        <taxon>Fungi</taxon>
        <taxon>Dikarya</taxon>
        <taxon>Ascomycota</taxon>
        <taxon>Saccharomycotina</taxon>
        <taxon>Saccharomycetes</taxon>
        <taxon>Saccharomycetales</taxon>
        <taxon>Saccharomycetaceae</taxon>
        <taxon>Zygosaccharomyces</taxon>
    </lineage>
</organism>
<reference evidence="10 11" key="1">
    <citation type="submission" date="2016-08" db="EMBL/GenBank/DDBJ databases">
        <title>Draft genome sequence of allopolyploid Zygosaccharomyces rouxii.</title>
        <authorList>
            <person name="Watanabe J."/>
            <person name="Uehara K."/>
            <person name="Mogi Y."/>
            <person name="Tsukioka Y."/>
        </authorList>
    </citation>
    <scope>NUCLEOTIDE SEQUENCE [LARGE SCALE GENOMIC DNA]</scope>
    <source>
        <strain evidence="10 11">NBRC 110957</strain>
    </source>
</reference>
<dbReference type="PANTHER" id="PTHR35041:SF4">
    <property type="entry name" value="MEDIATOR OF RNA POLYMERASE II TRANSCRIPTION SUBUNIT 1"/>
    <property type="match status" value="1"/>
</dbReference>
<evidence type="ECO:0000313" key="10">
    <source>
        <dbReference type="EMBL" id="GAV53413.1"/>
    </source>
</evidence>
<dbReference type="AlphaFoldDB" id="A0A1Q3AD32"/>
<keyword evidence="6 7" id="KW-0539">Nucleus</keyword>
<keyword evidence="3 7" id="KW-0805">Transcription regulation</keyword>
<evidence type="ECO:0000313" key="11">
    <source>
        <dbReference type="Proteomes" id="UP000187013"/>
    </source>
</evidence>
<dbReference type="GO" id="GO:0045944">
    <property type="term" value="P:positive regulation of transcription by RNA polymerase II"/>
    <property type="evidence" value="ECO:0007669"/>
    <property type="project" value="UniProtKB-ARBA"/>
</dbReference>
<comment type="similarity">
    <text evidence="2 7">Belongs to the Mediator complex subunit 1 family.</text>
</comment>
<protein>
    <recommendedName>
        <fullName evidence="7">Mediator of RNA polymerase II transcription subunit 1</fullName>
    </recommendedName>
    <alternativeName>
        <fullName evidence="7">Mediator complex subunit 1</fullName>
    </alternativeName>
</protein>
<evidence type="ECO:0000256" key="3">
    <source>
        <dbReference type="ARBA" id="ARBA00023015"/>
    </source>
</evidence>
<keyword evidence="4 7" id="KW-0010">Activator</keyword>
<feature type="compositionally biased region" description="Basic residues" evidence="8">
    <location>
        <begin position="386"/>
        <end position="397"/>
    </location>
</feature>
<dbReference type="EMBL" id="BDGX01000035">
    <property type="protein sequence ID" value="GAV53413.1"/>
    <property type="molecule type" value="Genomic_DNA"/>
</dbReference>
<dbReference type="Pfam" id="PF10744">
    <property type="entry name" value="Med1"/>
    <property type="match status" value="1"/>
</dbReference>